<keyword evidence="2" id="KW-1185">Reference proteome</keyword>
<sequence length="146" mass="15557">MFVNNATLTYTVSFVDGADVTGRIDTASHAGQIYSYFQGYPEPDGHRGLTGLQHEQDGEKIALNTFANRLYAHLGCTDEQDFLAKIRSVRTGVLRLQSTIPCSSQGIPAFRPGGIAILDPEPRSGGVLCGSGVTVRRAAAGSRCTP</sequence>
<evidence type="ECO:0000313" key="2">
    <source>
        <dbReference type="Proteomes" id="UP000248039"/>
    </source>
</evidence>
<comment type="caution">
    <text evidence="1">The sequence shown here is derived from an EMBL/GenBank/DDBJ whole genome shotgun (WGS) entry which is preliminary data.</text>
</comment>
<evidence type="ECO:0000313" key="1">
    <source>
        <dbReference type="EMBL" id="PYC66977.1"/>
    </source>
</evidence>
<reference evidence="1 2" key="1">
    <citation type="submission" date="2018-03" db="EMBL/GenBank/DDBJ databases">
        <title>Bioinformatic expansion and discovery of thiopeptide antibiotics.</title>
        <authorList>
            <person name="Schwalen C.J."/>
            <person name="Hudson G.A."/>
            <person name="Mitchell D.A."/>
        </authorList>
    </citation>
    <scope>NUCLEOTIDE SEQUENCE [LARGE SCALE GENOMIC DNA]</scope>
    <source>
        <strain evidence="1 2">ATCC 21389</strain>
    </source>
</reference>
<proteinExistence type="predicted"/>
<dbReference type="AlphaFoldDB" id="A0A2V4N0G9"/>
<dbReference type="EMBL" id="PYBW01000159">
    <property type="protein sequence ID" value="PYC66977.1"/>
    <property type="molecule type" value="Genomic_DNA"/>
</dbReference>
<organism evidence="1 2">
    <name type="scientific">Streptomyces tateyamensis</name>
    <dbReference type="NCBI Taxonomy" id="565073"/>
    <lineage>
        <taxon>Bacteria</taxon>
        <taxon>Bacillati</taxon>
        <taxon>Actinomycetota</taxon>
        <taxon>Actinomycetes</taxon>
        <taxon>Kitasatosporales</taxon>
        <taxon>Streptomycetaceae</taxon>
        <taxon>Streptomyces</taxon>
    </lineage>
</organism>
<protein>
    <submittedName>
        <fullName evidence="1">Uncharacterized protein</fullName>
    </submittedName>
</protein>
<gene>
    <name evidence="1" type="ORF">C7C46_30855</name>
</gene>
<name>A0A2V4N0G9_9ACTN</name>
<accession>A0A2V4N0G9</accession>
<dbReference type="Proteomes" id="UP000248039">
    <property type="component" value="Unassembled WGS sequence"/>
</dbReference>